<comment type="caution">
    <text evidence="1">The sequence shown here is derived from an EMBL/GenBank/DDBJ whole genome shotgun (WGS) entry which is preliminary data.</text>
</comment>
<dbReference type="AlphaFoldDB" id="A0A0G1U1H1"/>
<evidence type="ECO:0000313" key="2">
    <source>
        <dbReference type="Proteomes" id="UP000034772"/>
    </source>
</evidence>
<protein>
    <submittedName>
        <fullName evidence="1">Uncharacterized protein</fullName>
    </submittedName>
</protein>
<name>A0A0G1U1H1_9BACT</name>
<reference evidence="1 2" key="1">
    <citation type="journal article" date="2015" name="Nature">
        <title>rRNA introns, odd ribosomes, and small enigmatic genomes across a large radiation of phyla.</title>
        <authorList>
            <person name="Brown C.T."/>
            <person name="Hug L.A."/>
            <person name="Thomas B.C."/>
            <person name="Sharon I."/>
            <person name="Castelle C.J."/>
            <person name="Singh A."/>
            <person name="Wilkins M.J."/>
            <person name="Williams K.H."/>
            <person name="Banfield J.F."/>
        </authorList>
    </citation>
    <scope>NUCLEOTIDE SEQUENCE [LARGE SCALE GENOMIC DNA]</scope>
</reference>
<evidence type="ECO:0000313" key="1">
    <source>
        <dbReference type="EMBL" id="KKU87947.1"/>
    </source>
</evidence>
<accession>A0A0G1U1H1</accession>
<organism evidence="1 2">
    <name type="scientific">Candidatus Beckwithbacteria bacterium GW2011_GWC2_47_9</name>
    <dbReference type="NCBI Taxonomy" id="1618373"/>
    <lineage>
        <taxon>Bacteria</taxon>
        <taxon>Candidatus Beckwithiibacteriota</taxon>
    </lineage>
</organism>
<feature type="non-terminal residue" evidence="1">
    <location>
        <position position="222"/>
    </location>
</feature>
<sequence length="222" mass="24706">MQEKNLVDLVKKAAQVGARGELPPAPDLSSGRRGSFYIDEHDSGRLKPLTIFGGLDSSIDFTIENNELAGTLKSLPRSTSLRIFDEAMKTGLDVPTGRNFSLLPGQRMVIHSGQEEQFYQVTKTEADELYLTRETVRPQQIIAHDSKENFVVNIHDGRAFINGDSVRQDVYLTDENVQTNISKRGKELVINGNEVKGKHHEIAVGEETVHLVDTGHGWELVN</sequence>
<proteinExistence type="predicted"/>
<gene>
    <name evidence="1" type="ORF">UY17_C0005G0001</name>
</gene>
<dbReference type="EMBL" id="LCOZ01000005">
    <property type="protein sequence ID" value="KKU87947.1"/>
    <property type="molecule type" value="Genomic_DNA"/>
</dbReference>
<dbReference type="Proteomes" id="UP000034772">
    <property type="component" value="Unassembled WGS sequence"/>
</dbReference>